<evidence type="ECO:0000256" key="2">
    <source>
        <dbReference type="ARBA" id="ARBA00006217"/>
    </source>
</evidence>
<evidence type="ECO:0000313" key="9">
    <source>
        <dbReference type="EMBL" id="MER2492152.1"/>
    </source>
</evidence>
<dbReference type="SMART" id="SM00947">
    <property type="entry name" value="Pro_CA"/>
    <property type="match status" value="1"/>
</dbReference>
<accession>A0ABV1RGU4</accession>
<sequence length="212" mass="23222">MEEIIRGVMAFKKHGYPARKELFKELANGQSPEVLFITCADSRIDPNLLTNSEPGDLFICRNAGNVVPPHSNTTGGMTASIEFAVAVLGVKHIVICGHTDCGAMKGVIDPTGLDAVPHVKNWLGHCRAAGDIVKAKYGKLEPVHIDAVIEANVLMQLQHLRTHPSVATQLAQKEVTLHGWVYDIKKGSVKVFDEPKESFISLEEAYPEFLEK</sequence>
<dbReference type="CDD" id="cd00884">
    <property type="entry name" value="beta_CA_cladeB"/>
    <property type="match status" value="1"/>
</dbReference>
<dbReference type="Gene3D" id="3.40.1050.10">
    <property type="entry name" value="Carbonic anhydrase"/>
    <property type="match status" value="1"/>
</dbReference>
<organism evidence="9 10">
    <name type="scientific">Catenovulum sediminis</name>
    <dbReference type="NCBI Taxonomy" id="1740262"/>
    <lineage>
        <taxon>Bacteria</taxon>
        <taxon>Pseudomonadati</taxon>
        <taxon>Pseudomonadota</taxon>
        <taxon>Gammaproteobacteria</taxon>
        <taxon>Alteromonadales</taxon>
        <taxon>Alteromonadaceae</taxon>
        <taxon>Catenovulum</taxon>
    </lineage>
</organism>
<reference evidence="9 10" key="1">
    <citation type="submission" date="2024-06" db="EMBL/GenBank/DDBJ databases">
        <authorList>
            <person name="Chen R.Y."/>
        </authorList>
    </citation>
    <scope>NUCLEOTIDE SEQUENCE [LARGE SCALE GENOMIC DNA]</scope>
    <source>
        <strain evidence="9 10">D2</strain>
    </source>
</reference>
<dbReference type="InterPro" id="IPR001765">
    <property type="entry name" value="Carbonic_anhydrase"/>
</dbReference>
<keyword evidence="4" id="KW-0479">Metal-binding</keyword>
<dbReference type="EC" id="4.2.1.1" evidence="3 8"/>
<dbReference type="InterPro" id="IPR045066">
    <property type="entry name" value="Beta_CA_cladeB"/>
</dbReference>
<dbReference type="PROSITE" id="PS00704">
    <property type="entry name" value="PROK_CO2_ANHYDRASE_1"/>
    <property type="match status" value="1"/>
</dbReference>
<evidence type="ECO:0000256" key="7">
    <source>
        <dbReference type="ARBA" id="ARBA00048348"/>
    </source>
</evidence>
<comment type="similarity">
    <text evidence="2 8">Belongs to the beta-class carbonic anhydrase family.</text>
</comment>
<dbReference type="EMBL" id="JBELOE010000200">
    <property type="protein sequence ID" value="MER2492152.1"/>
    <property type="molecule type" value="Genomic_DNA"/>
</dbReference>
<proteinExistence type="inferred from homology"/>
<dbReference type="GO" id="GO:0004089">
    <property type="term" value="F:carbonate dehydratase activity"/>
    <property type="evidence" value="ECO:0007669"/>
    <property type="project" value="UniProtKB-EC"/>
</dbReference>
<evidence type="ECO:0000256" key="6">
    <source>
        <dbReference type="ARBA" id="ARBA00023239"/>
    </source>
</evidence>
<name>A0ABV1RGU4_9ALTE</name>
<dbReference type="InterPro" id="IPR015892">
    <property type="entry name" value="Carbonic_anhydrase_CS"/>
</dbReference>
<dbReference type="InterPro" id="IPR036874">
    <property type="entry name" value="Carbonic_anhydrase_sf"/>
</dbReference>
<evidence type="ECO:0000256" key="5">
    <source>
        <dbReference type="ARBA" id="ARBA00022833"/>
    </source>
</evidence>
<keyword evidence="10" id="KW-1185">Reference proteome</keyword>
<keyword evidence="6 8" id="KW-0456">Lyase</keyword>
<dbReference type="SUPFAM" id="SSF53056">
    <property type="entry name" value="beta-carbonic anhydrase, cab"/>
    <property type="match status" value="1"/>
</dbReference>
<evidence type="ECO:0000256" key="1">
    <source>
        <dbReference type="ARBA" id="ARBA00001947"/>
    </source>
</evidence>
<dbReference type="PROSITE" id="PS00705">
    <property type="entry name" value="PROK_CO2_ANHYDRASE_2"/>
    <property type="match status" value="1"/>
</dbReference>
<gene>
    <name evidence="9" type="ORF">ABS311_09690</name>
</gene>
<dbReference type="Pfam" id="PF00484">
    <property type="entry name" value="Pro_CA"/>
    <property type="match status" value="1"/>
</dbReference>
<comment type="function">
    <text evidence="8">Reversible hydration of carbon dioxide.</text>
</comment>
<comment type="cofactor">
    <cofactor evidence="1">
        <name>Zn(2+)</name>
        <dbReference type="ChEBI" id="CHEBI:29105"/>
    </cofactor>
</comment>
<protein>
    <recommendedName>
        <fullName evidence="3 8">Carbonic anhydrase</fullName>
        <ecNumber evidence="3 8">4.2.1.1</ecNumber>
    </recommendedName>
    <alternativeName>
        <fullName evidence="8">Carbonate dehydratase</fullName>
    </alternativeName>
</protein>
<dbReference type="PANTHER" id="PTHR11002">
    <property type="entry name" value="CARBONIC ANHYDRASE"/>
    <property type="match status" value="1"/>
</dbReference>
<evidence type="ECO:0000256" key="8">
    <source>
        <dbReference type="RuleBase" id="RU003956"/>
    </source>
</evidence>
<evidence type="ECO:0000256" key="3">
    <source>
        <dbReference type="ARBA" id="ARBA00012925"/>
    </source>
</evidence>
<dbReference type="RefSeq" id="WP_350401651.1">
    <property type="nucleotide sequence ID" value="NZ_JBELOE010000200.1"/>
</dbReference>
<keyword evidence="5 8" id="KW-0862">Zinc</keyword>
<dbReference type="Proteomes" id="UP001467690">
    <property type="component" value="Unassembled WGS sequence"/>
</dbReference>
<dbReference type="PANTHER" id="PTHR11002:SF76">
    <property type="entry name" value="CARBONIC ANHYDRASE"/>
    <property type="match status" value="1"/>
</dbReference>
<comment type="catalytic activity">
    <reaction evidence="7 8">
        <text>hydrogencarbonate + H(+) = CO2 + H2O</text>
        <dbReference type="Rhea" id="RHEA:10748"/>
        <dbReference type="ChEBI" id="CHEBI:15377"/>
        <dbReference type="ChEBI" id="CHEBI:15378"/>
        <dbReference type="ChEBI" id="CHEBI:16526"/>
        <dbReference type="ChEBI" id="CHEBI:17544"/>
        <dbReference type="EC" id="4.2.1.1"/>
    </reaction>
</comment>
<evidence type="ECO:0000256" key="4">
    <source>
        <dbReference type="ARBA" id="ARBA00022723"/>
    </source>
</evidence>
<comment type="caution">
    <text evidence="9">The sequence shown here is derived from an EMBL/GenBank/DDBJ whole genome shotgun (WGS) entry which is preliminary data.</text>
</comment>
<evidence type="ECO:0000313" key="10">
    <source>
        <dbReference type="Proteomes" id="UP001467690"/>
    </source>
</evidence>